<feature type="region of interest" description="Disordered" evidence="1">
    <location>
        <begin position="44"/>
        <end position="69"/>
    </location>
</feature>
<feature type="non-terminal residue" evidence="2">
    <location>
        <position position="69"/>
    </location>
</feature>
<keyword evidence="3" id="KW-1185">Reference proteome</keyword>
<evidence type="ECO:0000313" key="3">
    <source>
        <dbReference type="Proteomes" id="UP000076532"/>
    </source>
</evidence>
<evidence type="ECO:0000313" key="2">
    <source>
        <dbReference type="EMBL" id="KZP25692.1"/>
    </source>
</evidence>
<evidence type="ECO:0000256" key="1">
    <source>
        <dbReference type="SAM" id="MobiDB-lite"/>
    </source>
</evidence>
<organism evidence="2 3">
    <name type="scientific">Athelia psychrophila</name>
    <dbReference type="NCBI Taxonomy" id="1759441"/>
    <lineage>
        <taxon>Eukaryota</taxon>
        <taxon>Fungi</taxon>
        <taxon>Dikarya</taxon>
        <taxon>Basidiomycota</taxon>
        <taxon>Agaricomycotina</taxon>
        <taxon>Agaricomycetes</taxon>
        <taxon>Agaricomycetidae</taxon>
        <taxon>Atheliales</taxon>
        <taxon>Atheliaceae</taxon>
        <taxon>Athelia</taxon>
    </lineage>
</organism>
<proteinExistence type="predicted"/>
<dbReference type="EMBL" id="KV417519">
    <property type="protein sequence ID" value="KZP25692.1"/>
    <property type="molecule type" value="Genomic_DNA"/>
</dbReference>
<dbReference type="Proteomes" id="UP000076532">
    <property type="component" value="Unassembled WGS sequence"/>
</dbReference>
<feature type="compositionally biased region" description="Basic and acidic residues" evidence="1">
    <location>
        <begin position="53"/>
        <end position="69"/>
    </location>
</feature>
<dbReference type="AlphaFoldDB" id="A0A166P402"/>
<reference evidence="2 3" key="1">
    <citation type="journal article" date="2016" name="Mol. Biol. Evol.">
        <title>Comparative Genomics of Early-Diverging Mushroom-Forming Fungi Provides Insights into the Origins of Lignocellulose Decay Capabilities.</title>
        <authorList>
            <person name="Nagy L.G."/>
            <person name="Riley R."/>
            <person name="Tritt A."/>
            <person name="Adam C."/>
            <person name="Daum C."/>
            <person name="Floudas D."/>
            <person name="Sun H."/>
            <person name="Yadav J.S."/>
            <person name="Pangilinan J."/>
            <person name="Larsson K.H."/>
            <person name="Matsuura K."/>
            <person name="Barry K."/>
            <person name="Labutti K."/>
            <person name="Kuo R."/>
            <person name="Ohm R.A."/>
            <person name="Bhattacharya S.S."/>
            <person name="Shirouzu T."/>
            <person name="Yoshinaga Y."/>
            <person name="Martin F.M."/>
            <person name="Grigoriev I.V."/>
            <person name="Hibbett D.S."/>
        </authorList>
    </citation>
    <scope>NUCLEOTIDE SEQUENCE [LARGE SCALE GENOMIC DNA]</scope>
    <source>
        <strain evidence="2 3">CBS 109695</strain>
    </source>
</reference>
<protein>
    <submittedName>
        <fullName evidence="2">Uncharacterized protein</fullName>
    </submittedName>
</protein>
<sequence length="69" mass="8179">MSEDKHTQMLRRKIHSAQHPVVWHAHYVARCYSDHPISVSCSKNVRHDHRHTQHPEKNLEEMLEHAAPI</sequence>
<name>A0A166P402_9AGAM</name>
<gene>
    <name evidence="2" type="ORF">FIBSPDRAFT_855608</name>
</gene>
<accession>A0A166P402</accession>